<dbReference type="Pfam" id="PF09763">
    <property type="entry name" value="Sec3_CC"/>
    <property type="match status" value="1"/>
</dbReference>
<keyword evidence="2" id="KW-0813">Transport</keyword>
<dbReference type="STRING" id="50990.A0A4Y7QLE1"/>
<dbReference type="GO" id="GO:0000145">
    <property type="term" value="C:exocyst"/>
    <property type="evidence" value="ECO:0007669"/>
    <property type="project" value="InterPro"/>
</dbReference>
<dbReference type="EMBL" id="ML170158">
    <property type="protein sequence ID" value="TDL28196.1"/>
    <property type="molecule type" value="Genomic_DNA"/>
</dbReference>
<dbReference type="InterPro" id="IPR019160">
    <property type="entry name" value="Sec3_CC"/>
</dbReference>
<protein>
    <recommendedName>
        <fullName evidence="6">Exocyst complex component Sec3 PIP2-binding N-terminal domain-containing protein</fullName>
    </recommendedName>
</protein>
<reference evidence="7 8" key="1">
    <citation type="submission" date="2018-06" db="EMBL/GenBank/DDBJ databases">
        <title>A transcriptomic atlas of mushroom development highlights an independent origin of complex multicellularity.</title>
        <authorList>
            <consortium name="DOE Joint Genome Institute"/>
            <person name="Krizsan K."/>
            <person name="Almasi E."/>
            <person name="Merenyi Z."/>
            <person name="Sahu N."/>
            <person name="Viragh M."/>
            <person name="Koszo T."/>
            <person name="Mondo S."/>
            <person name="Kiss B."/>
            <person name="Balint B."/>
            <person name="Kues U."/>
            <person name="Barry K."/>
            <person name="Hegedus J.C."/>
            <person name="Henrissat B."/>
            <person name="Johnson J."/>
            <person name="Lipzen A."/>
            <person name="Ohm R."/>
            <person name="Nagy I."/>
            <person name="Pangilinan J."/>
            <person name="Yan J."/>
            <person name="Xiong Y."/>
            <person name="Grigoriev I.V."/>
            <person name="Hibbett D.S."/>
            <person name="Nagy L.G."/>
        </authorList>
    </citation>
    <scope>NUCLEOTIDE SEQUENCE [LARGE SCALE GENOMIC DNA]</scope>
    <source>
        <strain evidence="7 8">SZMC22713</strain>
    </source>
</reference>
<comment type="similarity">
    <text evidence="1">Belongs to the SEC3 family.</text>
</comment>
<evidence type="ECO:0000256" key="4">
    <source>
        <dbReference type="ARBA" id="ARBA00023054"/>
    </source>
</evidence>
<dbReference type="CDD" id="cd13315">
    <property type="entry name" value="PH_Sec3"/>
    <property type="match status" value="1"/>
</dbReference>
<feature type="region of interest" description="Disordered" evidence="5">
    <location>
        <begin position="418"/>
        <end position="481"/>
    </location>
</feature>
<evidence type="ECO:0000256" key="5">
    <source>
        <dbReference type="SAM" id="MobiDB-lite"/>
    </source>
</evidence>
<evidence type="ECO:0000256" key="3">
    <source>
        <dbReference type="ARBA" id="ARBA00022483"/>
    </source>
</evidence>
<feature type="domain" description="Exocyst complex component Sec3 PIP2-binding N-terminal" evidence="6">
    <location>
        <begin position="94"/>
        <end position="178"/>
    </location>
</feature>
<evidence type="ECO:0000259" key="6">
    <source>
        <dbReference type="SMART" id="SM01313"/>
    </source>
</evidence>
<dbReference type="AlphaFoldDB" id="A0A4Y7QLE1"/>
<dbReference type="GO" id="GO:0005886">
    <property type="term" value="C:plasma membrane"/>
    <property type="evidence" value="ECO:0007669"/>
    <property type="project" value="TreeGrafter"/>
</dbReference>
<accession>A0A4Y7QLE1</accession>
<dbReference type="SMART" id="SM01313">
    <property type="entry name" value="Sec3-PIP2_bind"/>
    <property type="match status" value="1"/>
</dbReference>
<dbReference type="InterPro" id="IPR028258">
    <property type="entry name" value="Sec3-PIP2_bind"/>
</dbReference>
<feature type="compositionally biased region" description="Low complexity" evidence="5">
    <location>
        <begin position="306"/>
        <end position="365"/>
    </location>
</feature>
<keyword evidence="3" id="KW-0268">Exocytosis</keyword>
<feature type="region of interest" description="Disordered" evidence="5">
    <location>
        <begin position="196"/>
        <end position="375"/>
    </location>
</feature>
<evidence type="ECO:0000313" key="7">
    <source>
        <dbReference type="EMBL" id="TDL28196.1"/>
    </source>
</evidence>
<dbReference type="Pfam" id="PF20654">
    <property type="entry name" value="Sec3_C-term"/>
    <property type="match status" value="1"/>
</dbReference>
<dbReference type="GO" id="GO:0005546">
    <property type="term" value="F:phosphatidylinositol-4,5-bisphosphate binding"/>
    <property type="evidence" value="ECO:0007669"/>
    <property type="project" value="TreeGrafter"/>
</dbReference>
<gene>
    <name evidence="7" type="ORF">BD410DRAFT_350073</name>
</gene>
<dbReference type="PANTHER" id="PTHR16092">
    <property type="entry name" value="SEC3/SYNTAXIN-RELATED"/>
    <property type="match status" value="1"/>
</dbReference>
<dbReference type="Proteomes" id="UP000294933">
    <property type="component" value="Unassembled WGS sequence"/>
</dbReference>
<organism evidence="7 8">
    <name type="scientific">Rickenella mellea</name>
    <dbReference type="NCBI Taxonomy" id="50990"/>
    <lineage>
        <taxon>Eukaryota</taxon>
        <taxon>Fungi</taxon>
        <taxon>Dikarya</taxon>
        <taxon>Basidiomycota</taxon>
        <taxon>Agaricomycotina</taxon>
        <taxon>Agaricomycetes</taxon>
        <taxon>Hymenochaetales</taxon>
        <taxon>Rickenellaceae</taxon>
        <taxon>Rickenella</taxon>
    </lineage>
</organism>
<dbReference type="GO" id="GO:0006887">
    <property type="term" value="P:exocytosis"/>
    <property type="evidence" value="ECO:0007669"/>
    <property type="project" value="UniProtKB-KW"/>
</dbReference>
<dbReference type="InterPro" id="IPR048628">
    <property type="entry name" value="Sec3_C"/>
</dbReference>
<dbReference type="Gene3D" id="2.30.29.90">
    <property type="match status" value="1"/>
</dbReference>
<name>A0A4Y7QLE1_9AGAM</name>
<evidence type="ECO:0000313" key="8">
    <source>
        <dbReference type="Proteomes" id="UP000294933"/>
    </source>
</evidence>
<dbReference type="Pfam" id="PF15277">
    <property type="entry name" value="Sec3-PIP2_bind"/>
    <property type="match status" value="1"/>
</dbReference>
<sequence>MVVGGQRRCQTSPHSLRLRYACHILQFAFHLILTVPSSQCRSRIKQEALTMADPDSTRERIIASVFSRRNAAGNLEETYVGHVKILENDGTEQDLQKQRYILLSETNTGSGFLHKAKLNSNKTFSVGKTWVLSELRGVEVTNPLTFNVTLARTYQWQTEDPNDQDMFVNALVRLFRRLVGRNAPLQVMGFVPRPEVVAPTPTVGQAQAARRQINQRASSSAIAGKALGGPPRPASPLSRFQNPPVQARHGPRPSSPAGTQARARAGSPSGSQLRTRPGSPGGSKVRDRPTSPQARIRATSPANSQTRTRPSSPANSTRSSPSAQMTVSPSRARPSSPSSRSQTSTVRPRVVRRPSAASSIRSTASGQTPSVVPPPVAPIPIRPILNARTSVVQSQNLTPVPPALDVPWSATSPGIGSSVSAASAYDTPISARKDRPPSPKPSPSAQRSHPKSTRSIPPPALDIAPSQSSRRDPNARISYFDPPNQALLDRLLSSEAQDNDGADGEGESAEATMANLEEMLEGYEWASGDILGRKRARGAADQIEARLLDELMALDKANVHSFLESDDRIATVLKYLDDAIAELDTMDGLVSSYKIHLNAVGDDISYIQSQNRGLQVQTQNQKALLNELEQLLQTVHVDRDTLLTLTQESLEKTKSIQRLEEAACELYKALLAGRDNDMAATMERLDEYRTHNGQFCKRMLDFLSIMFTAQSNMLLGNNNGVLGLGEKIRPSIVNHQQLESYLGRYSGLMLYLKEMDESRYSKVCATYFSAASELHSTQMKGLFGAYAAMLKKGVEDDGEQSFALSPTSATYRAVGGLRRAGTVVRSPLDGGKDKDKQSGGDLRTSEALTLLLDQIAPQVYREEEFIADFLQINDAGFTFADYMGLDHYFRRQASELSGLSSSTAKLVRGAMDLIFGFVPAEIKTWLDNALSKDGLQITGILACVERAIADAEDRGNSFFVKLLDKQHQRLKALFDRHVEEQIKAVEDTKLTSKKRKGVAHFIKYFPVYVSRVESQLVEADSLEIRGNVDAAYERIVQSMFDSLKQMAKMEGEGEDKGQLNYHVILIENMHYFVAEIGQQEIVAVNAFRKRAEVIYDENLTAYIRIVLRRPFAKIIDYFEGVERLLKTTAPTEVSKNSAYNRSTLKKVLKEFNTKDVRKNIDALFKRVEKHFTDAPENATTENSSGTIKPGTVLVGVWRACEDELLRVTDLFLKRINQCYADAGLSLEYSVADVESAFKRHRVS</sequence>
<keyword evidence="4" id="KW-0175">Coiled coil</keyword>
<dbReference type="OrthoDB" id="27109at2759"/>
<dbReference type="VEuPathDB" id="FungiDB:BD410DRAFT_350073"/>
<feature type="compositionally biased region" description="Low complexity" evidence="5">
    <location>
        <begin position="205"/>
        <end position="221"/>
    </location>
</feature>
<keyword evidence="8" id="KW-1185">Reference proteome</keyword>
<dbReference type="PANTHER" id="PTHR16092:SF14">
    <property type="entry name" value="EXOCYST COMPLEX COMPONENT 1 ISOFORM X1"/>
    <property type="match status" value="1"/>
</dbReference>
<evidence type="ECO:0000256" key="1">
    <source>
        <dbReference type="ARBA" id="ARBA00006518"/>
    </source>
</evidence>
<evidence type="ECO:0000256" key="2">
    <source>
        <dbReference type="ARBA" id="ARBA00022448"/>
    </source>
</evidence>
<proteinExistence type="inferred from homology"/>
<dbReference type="GO" id="GO:0006893">
    <property type="term" value="P:Golgi to plasma membrane transport"/>
    <property type="evidence" value="ECO:0007669"/>
    <property type="project" value="TreeGrafter"/>
</dbReference>